<dbReference type="EMBL" id="CP093349">
    <property type="protein sequence ID" value="WOH08249.1"/>
    <property type="molecule type" value="Genomic_DNA"/>
</dbReference>
<reference evidence="3" key="2">
    <citation type="submission" date="2022-03" db="EMBL/GenBank/DDBJ databases">
        <title>Draft title - Genomic analysis of global carrot germplasm unveils the trajectory of domestication and the origin of high carotenoid orange carrot.</title>
        <authorList>
            <person name="Iorizzo M."/>
            <person name="Ellison S."/>
            <person name="Senalik D."/>
            <person name="Macko-Podgorni A."/>
            <person name="Grzebelus D."/>
            <person name="Bostan H."/>
            <person name="Rolling W."/>
            <person name="Curaba J."/>
            <person name="Simon P."/>
        </authorList>
    </citation>
    <scope>NUCLEOTIDE SEQUENCE</scope>
    <source>
        <tissue evidence="3">Leaf</tissue>
    </source>
</reference>
<dbReference type="EMBL" id="LNRQ01000007">
    <property type="protein sequence ID" value="KZM87324.1"/>
    <property type="molecule type" value="Genomic_DNA"/>
</dbReference>
<dbReference type="Proteomes" id="UP000077755">
    <property type="component" value="Chromosome 7"/>
</dbReference>
<organism evidence="2">
    <name type="scientific">Daucus carota subsp. sativus</name>
    <name type="common">Carrot</name>
    <dbReference type="NCBI Taxonomy" id="79200"/>
    <lineage>
        <taxon>Eukaryota</taxon>
        <taxon>Viridiplantae</taxon>
        <taxon>Streptophyta</taxon>
        <taxon>Embryophyta</taxon>
        <taxon>Tracheophyta</taxon>
        <taxon>Spermatophyta</taxon>
        <taxon>Magnoliopsida</taxon>
        <taxon>eudicotyledons</taxon>
        <taxon>Gunneridae</taxon>
        <taxon>Pentapetalae</taxon>
        <taxon>asterids</taxon>
        <taxon>campanulids</taxon>
        <taxon>Apiales</taxon>
        <taxon>Apiaceae</taxon>
        <taxon>Apioideae</taxon>
        <taxon>Scandiceae</taxon>
        <taxon>Daucinae</taxon>
        <taxon>Daucus</taxon>
        <taxon>Daucus sect. Daucus</taxon>
    </lineage>
</organism>
<keyword evidence="4" id="KW-1185">Reference proteome</keyword>
<feature type="region of interest" description="Disordered" evidence="1">
    <location>
        <begin position="1"/>
        <end position="39"/>
    </location>
</feature>
<dbReference type="PANTHER" id="PTHR33095:SF114">
    <property type="entry name" value="DUF1645 FAMILY PROTEIN"/>
    <property type="match status" value="1"/>
</dbReference>
<reference evidence="2" key="1">
    <citation type="journal article" date="2016" name="Nat. Genet.">
        <title>A high-quality carrot genome assembly provides new insights into carotenoid accumulation and asterid genome evolution.</title>
        <authorList>
            <person name="Iorizzo M."/>
            <person name="Ellison S."/>
            <person name="Senalik D."/>
            <person name="Zeng P."/>
            <person name="Satapoomin P."/>
            <person name="Huang J."/>
            <person name="Bowman M."/>
            <person name="Iovene M."/>
            <person name="Sanseverino W."/>
            <person name="Cavagnaro P."/>
            <person name="Yildiz M."/>
            <person name="Macko-Podgorni A."/>
            <person name="Moranska E."/>
            <person name="Grzebelus E."/>
            <person name="Grzebelus D."/>
            <person name="Ashrafi H."/>
            <person name="Zheng Z."/>
            <person name="Cheng S."/>
            <person name="Spooner D."/>
            <person name="Van Deynze A."/>
            <person name="Simon P."/>
        </authorList>
    </citation>
    <scope>NUCLEOTIDE SEQUENCE [LARGE SCALE GENOMIC DNA]</scope>
    <source>
        <tissue evidence="2">Leaf</tissue>
    </source>
</reference>
<evidence type="ECO:0008006" key="5">
    <source>
        <dbReference type="Google" id="ProtNLM"/>
    </source>
</evidence>
<dbReference type="AlphaFoldDB" id="A0A164TBV8"/>
<protein>
    <recommendedName>
        <fullName evidence="5">DUF1645 domain-containing protein</fullName>
    </recommendedName>
</protein>
<dbReference type="OMA" id="PEDCEMS"/>
<evidence type="ECO:0000313" key="3">
    <source>
        <dbReference type="EMBL" id="WOH08249.1"/>
    </source>
</evidence>
<sequence>MSYDNNAEMDSKQAQLRRKEVHEEDNKDEDFTFAISGGDSSPISADDAFEHGKIRPIYPLFDQNLLLNDGELSLPARPPVEHVFMESPARKSDEMERIATGPYCAWSKSPEMSRKSNSTGFSKLWRFKEYMQRSNSDGRDAYVFYNQNSTGEASSEKKIIAKKSASEKKAVVEEKKKAKKGDKTMSSHEVYLKKKGYNPEEKRKSYLPYRPELVGFFTNVNGGGLSKNVHPY</sequence>
<evidence type="ECO:0000313" key="2">
    <source>
        <dbReference type="EMBL" id="KZM87324.1"/>
    </source>
</evidence>
<dbReference type="InterPro" id="IPR012442">
    <property type="entry name" value="DUF1645_plant"/>
</dbReference>
<accession>A0A164TBV8</accession>
<dbReference type="PANTHER" id="PTHR33095">
    <property type="entry name" value="OS07G0619500 PROTEIN"/>
    <property type="match status" value="1"/>
</dbReference>
<gene>
    <name evidence="2" type="ORF">DCAR_024458</name>
    <name evidence="3" type="ORF">DCAR_0727687</name>
</gene>
<evidence type="ECO:0000313" key="4">
    <source>
        <dbReference type="Proteomes" id="UP000077755"/>
    </source>
</evidence>
<dbReference type="STRING" id="79200.A0A164TBV8"/>
<dbReference type="Pfam" id="PF07816">
    <property type="entry name" value="DUF1645"/>
    <property type="match status" value="1"/>
</dbReference>
<proteinExistence type="predicted"/>
<dbReference type="Gramene" id="KZM87324">
    <property type="protein sequence ID" value="KZM87324"/>
    <property type="gene ID" value="DCAR_024458"/>
</dbReference>
<evidence type="ECO:0000256" key="1">
    <source>
        <dbReference type="SAM" id="MobiDB-lite"/>
    </source>
</evidence>
<name>A0A164TBV8_DAUCS</name>